<dbReference type="GO" id="GO:0032787">
    <property type="term" value="P:monocarboxylic acid metabolic process"/>
    <property type="evidence" value="ECO:0007669"/>
    <property type="project" value="UniProtKB-ARBA"/>
</dbReference>
<gene>
    <name evidence="3" type="primary">ped</name>
    <name evidence="3" type="ORF">SsS58_05946</name>
</gene>
<dbReference type="EC" id="1.1.1.311" evidence="3"/>
<dbReference type="PROSITE" id="PS00061">
    <property type="entry name" value="ADH_SHORT"/>
    <property type="match status" value="1"/>
</dbReference>
<sequence length="248" mass="26337">MAGKLTGRTAVVTGGSTGIGQEIARRLAAEGADIAVADIDPADETRDLVRETGRRFLSDKVDVSDEDAMHGFAARVRRELGAADILVNNAAVVLLADIDHVTFDEWRRTFAVNVDGPFLASRAFLPDLKESGSGRIINITSASYWTPPPLFVSYVSAKGALNGFTSVLAANLAAHHITVNGVAASLVRTATAAERTSEFFFEQTVRMQDIKRVQMPADVSGVVAFLASDDAAFITGQIVVADGGSTRR</sequence>
<dbReference type="Gene3D" id="3.40.50.720">
    <property type="entry name" value="NAD(P)-binding Rossmann-like Domain"/>
    <property type="match status" value="1"/>
</dbReference>
<evidence type="ECO:0000313" key="3">
    <source>
        <dbReference type="EMBL" id="GAQ65537.1"/>
    </source>
</evidence>
<dbReference type="OrthoDB" id="20590at2"/>
<dbReference type="CDD" id="cd05233">
    <property type="entry name" value="SDR_c"/>
    <property type="match status" value="1"/>
</dbReference>
<reference evidence="3 4" key="2">
    <citation type="journal article" date="2016" name="Genome Announc.">
        <title>Draft Genome Sequences of Streptomyces scabiei S58, Streptomyces turgidiscabies T45, and Streptomyces acidiscabies a10, the Pathogens of Potato Common Scab, Isolated in Japan.</title>
        <authorList>
            <person name="Tomihama T."/>
            <person name="Nishi Y."/>
            <person name="Sakai M."/>
            <person name="Ikenaga M."/>
            <person name="Okubo T."/>
            <person name="Ikeda S."/>
        </authorList>
    </citation>
    <scope>NUCLEOTIDE SEQUENCE [LARGE SCALE GENOMIC DNA]</scope>
    <source>
        <strain evidence="3 4">S58</strain>
    </source>
</reference>
<dbReference type="InterPro" id="IPR050259">
    <property type="entry name" value="SDR"/>
</dbReference>
<comment type="caution">
    <text evidence="3">The sequence shown here is derived from an EMBL/GenBank/DDBJ whole genome shotgun (WGS) entry which is preliminary data.</text>
</comment>
<dbReference type="PRINTS" id="PR00081">
    <property type="entry name" value="GDHRDH"/>
</dbReference>
<dbReference type="Pfam" id="PF13561">
    <property type="entry name" value="adh_short_C2"/>
    <property type="match status" value="1"/>
</dbReference>
<dbReference type="GO" id="GO:0018449">
    <property type="term" value="F:1-phenylethanol dehydrogenase activity"/>
    <property type="evidence" value="ECO:0007669"/>
    <property type="project" value="UniProtKB-EC"/>
</dbReference>
<dbReference type="Proteomes" id="UP000067448">
    <property type="component" value="Unassembled WGS sequence"/>
</dbReference>
<dbReference type="InterPro" id="IPR020904">
    <property type="entry name" value="Sc_DH/Rdtase_CS"/>
</dbReference>
<organism evidence="3 4">
    <name type="scientific">Streptomyces scabiei</name>
    <dbReference type="NCBI Taxonomy" id="1930"/>
    <lineage>
        <taxon>Bacteria</taxon>
        <taxon>Bacillati</taxon>
        <taxon>Actinomycetota</taxon>
        <taxon>Actinomycetes</taxon>
        <taxon>Kitasatosporales</taxon>
        <taxon>Streptomycetaceae</taxon>
        <taxon>Streptomyces</taxon>
    </lineage>
</organism>
<keyword evidence="2 3" id="KW-0560">Oxidoreductase</keyword>
<dbReference type="InterPro" id="IPR002347">
    <property type="entry name" value="SDR_fam"/>
</dbReference>
<dbReference type="EMBL" id="BCMM01000031">
    <property type="protein sequence ID" value="GAQ65537.1"/>
    <property type="molecule type" value="Genomic_DNA"/>
</dbReference>
<dbReference type="RefSeq" id="WP_059082888.1">
    <property type="nucleotide sequence ID" value="NZ_BCMM01000031.1"/>
</dbReference>
<accession>A0A100JTS2</accession>
<evidence type="ECO:0000256" key="1">
    <source>
        <dbReference type="ARBA" id="ARBA00006484"/>
    </source>
</evidence>
<proteinExistence type="inferred from homology"/>
<name>A0A100JTS2_STRSC</name>
<protein>
    <submittedName>
        <fullName evidence="3">(S)-1-Phenylethanol dehydrogenase</fullName>
        <ecNumber evidence="3">1.1.1.311</ecNumber>
    </submittedName>
</protein>
<dbReference type="SUPFAM" id="SSF51735">
    <property type="entry name" value="NAD(P)-binding Rossmann-fold domains"/>
    <property type="match status" value="1"/>
</dbReference>
<evidence type="ECO:0000256" key="2">
    <source>
        <dbReference type="ARBA" id="ARBA00023002"/>
    </source>
</evidence>
<dbReference type="PRINTS" id="PR00080">
    <property type="entry name" value="SDRFAMILY"/>
</dbReference>
<dbReference type="InterPro" id="IPR036291">
    <property type="entry name" value="NAD(P)-bd_dom_sf"/>
</dbReference>
<reference evidence="4" key="3">
    <citation type="submission" date="2016-02" db="EMBL/GenBank/DDBJ databases">
        <title>Draft genome of pathogenic Streptomyces sp. in Japan.</title>
        <authorList>
            <person name="Tomihama T."/>
            <person name="Ikenaga M."/>
            <person name="Sakai M."/>
            <person name="Okubo T."/>
            <person name="Ikeda S."/>
        </authorList>
    </citation>
    <scope>NUCLEOTIDE SEQUENCE [LARGE SCALE GENOMIC DNA]</scope>
    <source>
        <strain evidence="4">S58</strain>
    </source>
</reference>
<dbReference type="AlphaFoldDB" id="A0A100JTS2"/>
<evidence type="ECO:0000313" key="4">
    <source>
        <dbReference type="Proteomes" id="UP000067448"/>
    </source>
</evidence>
<dbReference type="PANTHER" id="PTHR42879">
    <property type="entry name" value="3-OXOACYL-(ACYL-CARRIER-PROTEIN) REDUCTASE"/>
    <property type="match status" value="1"/>
</dbReference>
<comment type="similarity">
    <text evidence="1">Belongs to the short-chain dehydrogenases/reductases (SDR) family.</text>
</comment>
<dbReference type="PANTHER" id="PTHR42879:SF2">
    <property type="entry name" value="3-OXOACYL-[ACYL-CARRIER-PROTEIN] REDUCTASE FABG"/>
    <property type="match status" value="1"/>
</dbReference>
<reference evidence="4" key="1">
    <citation type="submission" date="2015-11" db="EMBL/GenBank/DDBJ databases">
        <authorList>
            <consortium name="Cross-ministerial Strategic Innovation Promotion Program (SIP) consortium"/>
            <person name="Tomihama T."/>
            <person name="Ikenaga M."/>
            <person name="Sakai M."/>
            <person name="Okubo T."/>
            <person name="Ikeda S."/>
        </authorList>
    </citation>
    <scope>NUCLEOTIDE SEQUENCE [LARGE SCALE GENOMIC DNA]</scope>
    <source>
        <strain evidence="4">S58</strain>
    </source>
</reference>
<dbReference type="FunFam" id="3.40.50.720:FF:000084">
    <property type="entry name" value="Short-chain dehydrogenase reductase"/>
    <property type="match status" value="1"/>
</dbReference>